<dbReference type="InterPro" id="IPR040686">
    <property type="entry name" value="PurK_C"/>
</dbReference>
<dbReference type="GO" id="GO:0046872">
    <property type="term" value="F:metal ion binding"/>
    <property type="evidence" value="ECO:0007669"/>
    <property type="project" value="InterPro"/>
</dbReference>
<comment type="catalytic activity">
    <reaction evidence="8 9">
        <text>5-amino-1-(5-phospho-beta-D-ribosyl)imidazole + hydrogencarbonate + ATP = 5-carboxyamino-1-(5-phospho-D-ribosyl)imidazole + ADP + phosphate + 2 H(+)</text>
        <dbReference type="Rhea" id="RHEA:19317"/>
        <dbReference type="ChEBI" id="CHEBI:15378"/>
        <dbReference type="ChEBI" id="CHEBI:17544"/>
        <dbReference type="ChEBI" id="CHEBI:30616"/>
        <dbReference type="ChEBI" id="CHEBI:43474"/>
        <dbReference type="ChEBI" id="CHEBI:58730"/>
        <dbReference type="ChEBI" id="CHEBI:137981"/>
        <dbReference type="ChEBI" id="CHEBI:456216"/>
        <dbReference type="EC" id="6.3.4.18"/>
    </reaction>
</comment>
<comment type="subunit">
    <text evidence="8 9">Homodimer.</text>
</comment>
<dbReference type="EMBL" id="NGKA01000015">
    <property type="protein sequence ID" value="RSU10344.1"/>
    <property type="molecule type" value="Genomic_DNA"/>
</dbReference>
<dbReference type="InterPro" id="IPR003135">
    <property type="entry name" value="ATP-grasp_carboxylate-amine"/>
</dbReference>
<reference evidence="11 12" key="1">
    <citation type="submission" date="2017-05" db="EMBL/GenBank/DDBJ databases">
        <title>Vagococcus spp. assemblies.</title>
        <authorList>
            <person name="Gulvik C.A."/>
        </authorList>
    </citation>
    <scope>NUCLEOTIDE SEQUENCE [LARGE SCALE GENOMIC DNA]</scope>
    <source>
        <strain evidence="11 12">CCUG 51432</strain>
    </source>
</reference>
<feature type="binding site" evidence="8">
    <location>
        <begin position="185"/>
        <end position="188"/>
    </location>
    <ligand>
        <name>ATP</name>
        <dbReference type="ChEBI" id="CHEBI:30616"/>
    </ligand>
</feature>
<evidence type="ECO:0000256" key="4">
    <source>
        <dbReference type="ARBA" id="ARBA00022741"/>
    </source>
</evidence>
<comment type="caution">
    <text evidence="11">The sequence shown here is derived from an EMBL/GenBank/DDBJ whole genome shotgun (WGS) entry which is preliminary data.</text>
</comment>
<dbReference type="FunFam" id="3.30.1490.20:FF:000015">
    <property type="entry name" value="N5-carboxyaminoimidazole ribonucleotide synthase"/>
    <property type="match status" value="1"/>
</dbReference>
<keyword evidence="12" id="KW-1185">Reference proteome</keyword>
<dbReference type="GO" id="GO:0006189">
    <property type="term" value="P:'de novo' IMP biosynthetic process"/>
    <property type="evidence" value="ECO:0007669"/>
    <property type="project" value="UniProtKB-UniRule"/>
</dbReference>
<proteinExistence type="inferred from homology"/>
<comment type="pathway">
    <text evidence="8 9">Purine metabolism; IMP biosynthesis via de novo pathway; 5-amino-1-(5-phospho-D-ribosyl)imidazole-4-carboxylate from 5-amino-1-(5-phospho-D-ribosyl)imidazole (N5-CAIR route): step 1/2.</text>
</comment>
<dbReference type="PROSITE" id="PS50975">
    <property type="entry name" value="ATP_GRASP"/>
    <property type="match status" value="1"/>
</dbReference>
<evidence type="ECO:0000256" key="6">
    <source>
        <dbReference type="ARBA" id="ARBA00022840"/>
    </source>
</evidence>
<dbReference type="HAMAP" id="MF_01928">
    <property type="entry name" value="PurK"/>
    <property type="match status" value="1"/>
</dbReference>
<evidence type="ECO:0000259" key="10">
    <source>
        <dbReference type="PROSITE" id="PS50975"/>
    </source>
</evidence>
<dbReference type="InterPro" id="IPR011761">
    <property type="entry name" value="ATP-grasp"/>
</dbReference>
<dbReference type="GO" id="GO:0005829">
    <property type="term" value="C:cytosol"/>
    <property type="evidence" value="ECO:0007669"/>
    <property type="project" value="TreeGrafter"/>
</dbReference>
<sequence length="382" mass="42376">MNNLTKVIFPESVIGIVGGGQLGQMMAMSAKEMGYVVGVLDPAENCPAAQVSDWHIQADYDDKKALKELADNCDVLTYEFENVDVSALEQVKDDVLLPQGTQLLSITQNRVREKNFLSEAQVLIAPFVEVNNFEDLVDGVVKIGFPCVLKTASGGYDGKGQQVLREKSQLEDCRKMIASSPCVLEAWLDFEKEISVLVCGNGQNDYVTLTVGENIHRNNILHETIVPADIQSEIAEKSQKIALKIARALNLAGILAVEMFLTEEGEIYVNELAPRPHNSGHHSIESCSMSQFDLHIRGVCGYPLSSPRLLSSAVMVNILGEHLDATYKIIPEKADWHFHYYGKKEAKVGRKMGHITILTDDTAHTLREIKATKIWDRQGRIK</sequence>
<dbReference type="SUPFAM" id="SSF52440">
    <property type="entry name" value="PreATP-grasp domain"/>
    <property type="match status" value="1"/>
</dbReference>
<dbReference type="EC" id="6.3.4.18" evidence="8 9"/>
<dbReference type="Proteomes" id="UP000287605">
    <property type="component" value="Unassembled WGS sequence"/>
</dbReference>
<dbReference type="GO" id="GO:0005524">
    <property type="term" value="F:ATP binding"/>
    <property type="evidence" value="ECO:0007669"/>
    <property type="project" value="UniProtKB-UniRule"/>
</dbReference>
<dbReference type="NCBIfam" id="NF004679">
    <property type="entry name" value="PRK06019.1-5"/>
    <property type="match status" value="1"/>
</dbReference>
<evidence type="ECO:0000256" key="2">
    <source>
        <dbReference type="ARBA" id="ARBA00001946"/>
    </source>
</evidence>
<feature type="binding site" evidence="8">
    <location>
        <position position="150"/>
    </location>
    <ligand>
        <name>ATP</name>
        <dbReference type="ChEBI" id="CHEBI:30616"/>
    </ligand>
</feature>
<dbReference type="UniPathway" id="UPA00074">
    <property type="reaction ID" value="UER00942"/>
</dbReference>
<name>A0A430AQZ6_9ENTE</name>
<dbReference type="InterPro" id="IPR016185">
    <property type="entry name" value="PreATP-grasp_dom_sf"/>
</dbReference>
<dbReference type="Gene3D" id="3.40.50.20">
    <property type="match status" value="1"/>
</dbReference>
<keyword evidence="3 8" id="KW-0436">Ligase</keyword>
<dbReference type="GO" id="GO:0034028">
    <property type="term" value="F:5-(carboxyamino)imidazole ribonucleotide synthase activity"/>
    <property type="evidence" value="ECO:0007669"/>
    <property type="project" value="UniProtKB-UniRule"/>
</dbReference>
<dbReference type="InterPro" id="IPR054350">
    <property type="entry name" value="PurT/PurK_preATP-grasp"/>
</dbReference>
<evidence type="ECO:0000256" key="7">
    <source>
        <dbReference type="ARBA" id="ARBA00023211"/>
    </source>
</evidence>
<keyword evidence="6 8" id="KW-0067">ATP-binding</keyword>
<evidence type="ECO:0000313" key="11">
    <source>
        <dbReference type="EMBL" id="RSU10344.1"/>
    </source>
</evidence>
<evidence type="ECO:0000256" key="8">
    <source>
        <dbReference type="HAMAP-Rule" id="MF_01928"/>
    </source>
</evidence>
<evidence type="ECO:0000256" key="3">
    <source>
        <dbReference type="ARBA" id="ARBA00022598"/>
    </source>
</evidence>
<dbReference type="NCBIfam" id="NF004675">
    <property type="entry name" value="PRK06019.1-1"/>
    <property type="match status" value="1"/>
</dbReference>
<organism evidence="11 12">
    <name type="scientific">Vagococcus elongatus</name>
    <dbReference type="NCBI Taxonomy" id="180344"/>
    <lineage>
        <taxon>Bacteria</taxon>
        <taxon>Bacillati</taxon>
        <taxon>Bacillota</taxon>
        <taxon>Bacilli</taxon>
        <taxon>Lactobacillales</taxon>
        <taxon>Enterococcaceae</taxon>
        <taxon>Vagococcus</taxon>
    </lineage>
</organism>
<dbReference type="SUPFAM" id="SSF51246">
    <property type="entry name" value="Rudiment single hybrid motif"/>
    <property type="match status" value="1"/>
</dbReference>
<dbReference type="Pfam" id="PF02222">
    <property type="entry name" value="ATP-grasp"/>
    <property type="match status" value="1"/>
</dbReference>
<dbReference type="Pfam" id="PF22660">
    <property type="entry name" value="RS_preATP-grasp-like"/>
    <property type="match status" value="1"/>
</dbReference>
<feature type="binding site" evidence="8">
    <location>
        <position position="216"/>
    </location>
    <ligand>
        <name>ATP</name>
        <dbReference type="ChEBI" id="CHEBI:30616"/>
    </ligand>
</feature>
<keyword evidence="7" id="KW-0464">Manganese</keyword>
<dbReference type="Gene3D" id="3.30.470.20">
    <property type="entry name" value="ATP-grasp fold, B domain"/>
    <property type="match status" value="1"/>
</dbReference>
<gene>
    <name evidence="8 9" type="primary">purK</name>
    <name evidence="11" type="ORF">CBF29_10055</name>
</gene>
<dbReference type="InterPro" id="IPR013815">
    <property type="entry name" value="ATP_grasp_subdomain_1"/>
</dbReference>
<dbReference type="AlphaFoldDB" id="A0A430AQZ6"/>
<evidence type="ECO:0000256" key="1">
    <source>
        <dbReference type="ARBA" id="ARBA00001936"/>
    </source>
</evidence>
<evidence type="ECO:0000256" key="5">
    <source>
        <dbReference type="ARBA" id="ARBA00022755"/>
    </source>
</evidence>
<dbReference type="Gene3D" id="3.30.1490.20">
    <property type="entry name" value="ATP-grasp fold, A domain"/>
    <property type="match status" value="1"/>
</dbReference>
<keyword evidence="4 8" id="KW-0547">Nucleotide-binding</keyword>
<feature type="domain" description="ATP-grasp" evidence="10">
    <location>
        <begin position="114"/>
        <end position="300"/>
    </location>
</feature>
<dbReference type="PANTHER" id="PTHR11609:SF5">
    <property type="entry name" value="PHOSPHORIBOSYLAMINOIMIDAZOLE CARBOXYLASE"/>
    <property type="match status" value="1"/>
</dbReference>
<dbReference type="InterPro" id="IPR005875">
    <property type="entry name" value="PurK"/>
</dbReference>
<dbReference type="OrthoDB" id="9804625at2"/>
<evidence type="ECO:0000256" key="9">
    <source>
        <dbReference type="RuleBase" id="RU361200"/>
    </source>
</evidence>
<dbReference type="FunFam" id="3.40.50.20:FF:000016">
    <property type="entry name" value="N5-carboxyaminoimidazole ribonucleotide synthase"/>
    <property type="match status" value="1"/>
</dbReference>
<comment type="function">
    <text evidence="8">Catalyzes the ATP-dependent conversion of 5-aminoimidazole ribonucleotide (AIR) and HCO(3)(-) to N5-carboxyaminoimidazole ribonucleotide (N5-CAIR).</text>
</comment>
<comment type="function">
    <text evidence="9">Catalyzes the ATP-dependent conversion of 5-aminoimidazole ribonucleotide (AIR) and HCO(3)- to N5-carboxyaminoimidazole ribonucleotide (N5-CAIR).</text>
</comment>
<feature type="binding site" evidence="8">
    <location>
        <begin position="270"/>
        <end position="271"/>
    </location>
    <ligand>
        <name>ATP</name>
        <dbReference type="ChEBI" id="CHEBI:30616"/>
    </ligand>
</feature>
<feature type="binding site" evidence="8">
    <location>
        <position position="193"/>
    </location>
    <ligand>
        <name>ATP</name>
        <dbReference type="ChEBI" id="CHEBI:30616"/>
    </ligand>
</feature>
<dbReference type="PANTHER" id="PTHR11609">
    <property type="entry name" value="PURINE BIOSYNTHESIS PROTEIN 6/7, PUR6/7"/>
    <property type="match status" value="1"/>
</dbReference>
<comment type="cofactor">
    <cofactor evidence="1">
        <name>Mn(2+)</name>
        <dbReference type="ChEBI" id="CHEBI:29035"/>
    </cofactor>
</comment>
<dbReference type="NCBIfam" id="TIGR01161">
    <property type="entry name" value="purK"/>
    <property type="match status" value="1"/>
</dbReference>
<evidence type="ECO:0000313" key="12">
    <source>
        <dbReference type="Proteomes" id="UP000287605"/>
    </source>
</evidence>
<protein>
    <recommendedName>
        <fullName evidence="8 9">N5-carboxyaminoimidazole ribonucleotide synthase</fullName>
        <shortName evidence="8 9">N5-CAIR synthase</shortName>
        <ecNumber evidence="8 9">6.3.4.18</ecNumber>
    </recommendedName>
    <alternativeName>
        <fullName evidence="8 9">5-(carboxyamino)imidazole ribonucleotide synthetase</fullName>
    </alternativeName>
</protein>
<dbReference type="NCBIfam" id="NF004676">
    <property type="entry name" value="PRK06019.1-2"/>
    <property type="match status" value="1"/>
</dbReference>
<dbReference type="Pfam" id="PF17769">
    <property type="entry name" value="PurK_C"/>
    <property type="match status" value="1"/>
</dbReference>
<comment type="similarity">
    <text evidence="8 9">Belongs to the PurK/PurT family.</text>
</comment>
<feature type="binding site" evidence="8">
    <location>
        <position position="110"/>
    </location>
    <ligand>
        <name>ATP</name>
        <dbReference type="ChEBI" id="CHEBI:30616"/>
    </ligand>
</feature>
<keyword evidence="5 8" id="KW-0658">Purine biosynthesis</keyword>
<dbReference type="GO" id="GO:0004638">
    <property type="term" value="F:phosphoribosylaminoimidazole carboxylase activity"/>
    <property type="evidence" value="ECO:0007669"/>
    <property type="project" value="InterPro"/>
</dbReference>
<feature type="binding site" evidence="8">
    <location>
        <begin position="155"/>
        <end position="161"/>
    </location>
    <ligand>
        <name>ATP</name>
        <dbReference type="ChEBI" id="CHEBI:30616"/>
    </ligand>
</feature>
<dbReference type="SUPFAM" id="SSF56059">
    <property type="entry name" value="Glutathione synthetase ATP-binding domain-like"/>
    <property type="match status" value="1"/>
</dbReference>
<comment type="cofactor">
    <cofactor evidence="2">
        <name>Mg(2+)</name>
        <dbReference type="ChEBI" id="CHEBI:18420"/>
    </cofactor>
</comment>
<dbReference type="InterPro" id="IPR011054">
    <property type="entry name" value="Rudment_hybrid_motif"/>
</dbReference>
<accession>A0A430AQZ6</accession>